<reference evidence="1" key="1">
    <citation type="submission" date="2014-09" db="EMBL/GenBank/DDBJ databases">
        <authorList>
            <person name="Magalhaes I.L.F."/>
            <person name="Oliveira U."/>
            <person name="Santos F.R."/>
            <person name="Vidigal T.H.D.A."/>
            <person name="Brescovit A.D."/>
            <person name="Santos A.J."/>
        </authorList>
    </citation>
    <scope>NUCLEOTIDE SEQUENCE</scope>
    <source>
        <tissue evidence="1">Shoot tissue taken approximately 20 cm above the soil surface</tissue>
    </source>
</reference>
<accession>A0A0A9DS14</accession>
<protein>
    <submittedName>
        <fullName evidence="1">Uncharacterized protein</fullName>
    </submittedName>
</protein>
<name>A0A0A9DS14_ARUDO</name>
<sequence>MPPADILHPLWHSPGPYQPCARIQGSGLRAHPRNNSTRQCYRAGTRKIKLGLITPSFRISSIDTRQYHYLTQNLTGRRAFLRRPWSDCIQQMDRGAPPFAQSMVGEALDSKRLHCMCRFTSMYKCSSKLRTAPARCAFSIAQCRHLINLS</sequence>
<evidence type="ECO:0000313" key="1">
    <source>
        <dbReference type="EMBL" id="JAD88460.1"/>
    </source>
</evidence>
<proteinExistence type="predicted"/>
<organism evidence="1">
    <name type="scientific">Arundo donax</name>
    <name type="common">Giant reed</name>
    <name type="synonym">Donax arundinaceus</name>
    <dbReference type="NCBI Taxonomy" id="35708"/>
    <lineage>
        <taxon>Eukaryota</taxon>
        <taxon>Viridiplantae</taxon>
        <taxon>Streptophyta</taxon>
        <taxon>Embryophyta</taxon>
        <taxon>Tracheophyta</taxon>
        <taxon>Spermatophyta</taxon>
        <taxon>Magnoliopsida</taxon>
        <taxon>Liliopsida</taxon>
        <taxon>Poales</taxon>
        <taxon>Poaceae</taxon>
        <taxon>PACMAD clade</taxon>
        <taxon>Arundinoideae</taxon>
        <taxon>Arundineae</taxon>
        <taxon>Arundo</taxon>
    </lineage>
</organism>
<dbReference type="EMBL" id="GBRH01209435">
    <property type="protein sequence ID" value="JAD88460.1"/>
    <property type="molecule type" value="Transcribed_RNA"/>
</dbReference>
<dbReference type="AlphaFoldDB" id="A0A0A9DS14"/>
<reference evidence="1" key="2">
    <citation type="journal article" date="2015" name="Data Brief">
        <title>Shoot transcriptome of the giant reed, Arundo donax.</title>
        <authorList>
            <person name="Barrero R.A."/>
            <person name="Guerrero F.D."/>
            <person name="Moolhuijzen P."/>
            <person name="Goolsby J.A."/>
            <person name="Tidwell J."/>
            <person name="Bellgard S.E."/>
            <person name="Bellgard M.I."/>
        </authorList>
    </citation>
    <scope>NUCLEOTIDE SEQUENCE</scope>
    <source>
        <tissue evidence="1">Shoot tissue taken approximately 20 cm above the soil surface</tissue>
    </source>
</reference>